<feature type="compositionally biased region" description="Low complexity" evidence="1">
    <location>
        <begin position="621"/>
        <end position="634"/>
    </location>
</feature>
<feature type="region of interest" description="Disordered" evidence="1">
    <location>
        <begin position="483"/>
        <end position="520"/>
    </location>
</feature>
<accession>A0A8S1JBR4</accession>
<feature type="compositionally biased region" description="Basic and acidic residues" evidence="1">
    <location>
        <begin position="509"/>
        <end position="520"/>
    </location>
</feature>
<dbReference type="OrthoDB" id="10667115at2759"/>
<evidence type="ECO:0000313" key="3">
    <source>
        <dbReference type="EMBL" id="CAD7704368.1"/>
    </source>
</evidence>
<keyword evidence="2" id="KW-0732">Signal</keyword>
<evidence type="ECO:0000256" key="1">
    <source>
        <dbReference type="SAM" id="MobiDB-lite"/>
    </source>
</evidence>
<organism evidence="3 4">
    <name type="scientific">Ostreobium quekettii</name>
    <dbReference type="NCBI Taxonomy" id="121088"/>
    <lineage>
        <taxon>Eukaryota</taxon>
        <taxon>Viridiplantae</taxon>
        <taxon>Chlorophyta</taxon>
        <taxon>core chlorophytes</taxon>
        <taxon>Ulvophyceae</taxon>
        <taxon>TCBD clade</taxon>
        <taxon>Bryopsidales</taxon>
        <taxon>Ostreobineae</taxon>
        <taxon>Ostreobiaceae</taxon>
        <taxon>Ostreobium</taxon>
    </lineage>
</organism>
<dbReference type="AlphaFoldDB" id="A0A8S1JBR4"/>
<gene>
    <name evidence="3" type="ORF">OSTQU699_LOCUS9723</name>
</gene>
<feature type="chain" id="PRO_5035855818" evidence="2">
    <location>
        <begin position="29"/>
        <end position="1027"/>
    </location>
</feature>
<reference evidence="3" key="1">
    <citation type="submission" date="2020-12" db="EMBL/GenBank/DDBJ databases">
        <authorList>
            <person name="Iha C."/>
        </authorList>
    </citation>
    <scope>NUCLEOTIDE SEQUENCE</scope>
</reference>
<evidence type="ECO:0000256" key="2">
    <source>
        <dbReference type="SAM" id="SignalP"/>
    </source>
</evidence>
<protein>
    <submittedName>
        <fullName evidence="3">Uncharacterized protein</fullName>
    </submittedName>
</protein>
<proteinExistence type="predicted"/>
<evidence type="ECO:0000313" key="4">
    <source>
        <dbReference type="Proteomes" id="UP000708148"/>
    </source>
</evidence>
<dbReference type="EMBL" id="CAJHUC010002786">
    <property type="protein sequence ID" value="CAD7704368.1"/>
    <property type="molecule type" value="Genomic_DNA"/>
</dbReference>
<name>A0A8S1JBR4_9CHLO</name>
<feature type="region of interest" description="Disordered" evidence="1">
    <location>
        <begin position="617"/>
        <end position="644"/>
    </location>
</feature>
<feature type="compositionally biased region" description="Basic residues" evidence="1">
    <location>
        <begin position="483"/>
        <end position="496"/>
    </location>
</feature>
<comment type="caution">
    <text evidence="3">The sequence shown here is derived from an EMBL/GenBank/DDBJ whole genome shotgun (WGS) entry which is preliminary data.</text>
</comment>
<feature type="region of interest" description="Disordered" evidence="1">
    <location>
        <begin position="255"/>
        <end position="276"/>
    </location>
</feature>
<dbReference type="Proteomes" id="UP000708148">
    <property type="component" value="Unassembled WGS sequence"/>
</dbReference>
<keyword evidence="4" id="KW-1185">Reference proteome</keyword>
<feature type="signal peptide" evidence="2">
    <location>
        <begin position="1"/>
        <end position="28"/>
    </location>
</feature>
<sequence>MDRPRIQSTAALCAALCAVALFPPPARAQDAAACDQASKELYPDGQQVDAGSLLPLASLKVPESCGTFQFTNLVDCATDLNVKEGCCDESCKAVFSKIPDACIQDVGEVLCGLDEFADFVAIVDNLARRCDDDYSQLSCGSKEEQDQCDASTKTPFPDGKKVDVSSLLPLAKLELPDSCGQFQFHYFVGCSDDWDFEKGCCNLSCQNVFSQVSNTCIQDLGKVLCDMGTFDDVVATVNNLARRCDDDYTEVKCKSKDQTDQGSGECNPDSRTPFPDDEQIDVGELLALATLDTPASCGDWKFASTMDCASEVNMMKGCCDQNCKDVFKPPRACLEDAAQLLCDSGFAEFLPRLNHLAERCDDDYKELVCKKSGKKGKVCKTSSKTPFAESERINVTGLLPIADLEAPKSCSDWPLTKMAGCSAEVNIEEGCCDQICKDVFEIPKECEKDLTKLVCDSGYEDFVLRMNNIARRCSDNYSKLKCKGKGKGKGKGKAGKKGTSTQDSAPCDPESRTPFPDDQKIHEDSLLPMAKLEAPESCGDLQFTGIGACLPEANIKEGCCNQDCRDFFSQVSEECSSDLGELLCSDSNFADIVPRMDNVAKRCDEDYKPLSCEGKADRTAAGDTDTDSTSQATGPCDQGSKVPFPSDQQVDVTSLLPLSDLAVPDTCGDFQFSSLVACTADLNIMEGCCDPNCRDLFAQVPSSCIQDLGKLLCELPEFADFVATVNNLARRCDDDYIEILCDGDGAAAKSGPVANGGQLQDGGVCDEASKTPFPEDQQKDVATLLPLAAQEAPATCAGFEFANLGGCIADLNIMEGCCDQSCRDVFELVPKACFQDVGTLLCSLPEFADFVATVNNLARRCDPNYREISCDAIGTSQNGQPQVLGPCDASTKIPYPEDQQVDVDRLLPLAPLEAPDTCGNFQFTNLVNCAADLNIKEGCCDESCRVVFSQMPSACVQDVGKQLCDIPEYVDFVPIVNNVARRCAVDFMEVSCGGGGSHEGEDQRSPPTVRLRLDFMLESFSCSRSPK</sequence>